<evidence type="ECO:0000256" key="5">
    <source>
        <dbReference type="ARBA" id="ARBA00035198"/>
    </source>
</evidence>
<dbReference type="Pfam" id="PF00252">
    <property type="entry name" value="Ribosomal_L16"/>
    <property type="match status" value="1"/>
</dbReference>
<keyword evidence="6 8" id="KW-0699">rRNA-binding</keyword>
<reference evidence="9 10" key="1">
    <citation type="journal article" date="2016" name="Nat. Commun.">
        <title>Thousands of microbial genomes shed light on interconnected biogeochemical processes in an aquifer system.</title>
        <authorList>
            <person name="Anantharaman K."/>
            <person name="Brown C.T."/>
            <person name="Hug L.A."/>
            <person name="Sharon I."/>
            <person name="Castelle C.J."/>
            <person name="Probst A.J."/>
            <person name="Thomas B.C."/>
            <person name="Singh A."/>
            <person name="Wilkins M.J."/>
            <person name="Karaoz U."/>
            <person name="Brodie E.L."/>
            <person name="Williams K.H."/>
            <person name="Hubbard S.S."/>
            <person name="Banfield J.F."/>
        </authorList>
    </citation>
    <scope>NUCLEOTIDE SEQUENCE [LARGE SCALE GENOMIC DNA]</scope>
</reference>
<dbReference type="PRINTS" id="PR00060">
    <property type="entry name" value="RIBOSOMALL16"/>
</dbReference>
<evidence type="ECO:0000256" key="3">
    <source>
        <dbReference type="ARBA" id="ARBA00022980"/>
    </source>
</evidence>
<evidence type="ECO:0000256" key="6">
    <source>
        <dbReference type="HAMAP-Rule" id="MF_01342"/>
    </source>
</evidence>
<protein>
    <recommendedName>
        <fullName evidence="5 6">Large ribosomal subunit protein uL16</fullName>
    </recommendedName>
</protein>
<dbReference type="NCBIfam" id="TIGR01164">
    <property type="entry name" value="rplP_bact"/>
    <property type="match status" value="1"/>
</dbReference>
<dbReference type="GO" id="GO:0003735">
    <property type="term" value="F:structural constituent of ribosome"/>
    <property type="evidence" value="ECO:0007669"/>
    <property type="project" value="InterPro"/>
</dbReference>
<evidence type="ECO:0000256" key="1">
    <source>
        <dbReference type="ARBA" id="ARBA00008931"/>
    </source>
</evidence>
<evidence type="ECO:0000256" key="8">
    <source>
        <dbReference type="RuleBase" id="RU004414"/>
    </source>
</evidence>
<gene>
    <name evidence="6" type="primary">rplP</name>
    <name evidence="9" type="ORF">A2968_05485</name>
</gene>
<dbReference type="Gene3D" id="3.90.1170.10">
    <property type="entry name" value="Ribosomal protein L10e/L16"/>
    <property type="match status" value="1"/>
</dbReference>
<dbReference type="AlphaFoldDB" id="A0A1F6BHY8"/>
<dbReference type="GO" id="GO:0006412">
    <property type="term" value="P:translation"/>
    <property type="evidence" value="ECO:0007669"/>
    <property type="project" value="UniProtKB-UniRule"/>
</dbReference>
<evidence type="ECO:0000256" key="7">
    <source>
        <dbReference type="RuleBase" id="RU004413"/>
    </source>
</evidence>
<dbReference type="GO" id="GO:0019843">
    <property type="term" value="F:rRNA binding"/>
    <property type="evidence" value="ECO:0007669"/>
    <property type="project" value="UniProtKB-UniRule"/>
</dbReference>
<evidence type="ECO:0000313" key="10">
    <source>
        <dbReference type="Proteomes" id="UP000176228"/>
    </source>
</evidence>
<comment type="subunit">
    <text evidence="6 8">Part of the 50S ribosomal subunit.</text>
</comment>
<dbReference type="GO" id="GO:0000049">
    <property type="term" value="F:tRNA binding"/>
    <property type="evidence" value="ECO:0007669"/>
    <property type="project" value="UniProtKB-KW"/>
</dbReference>
<dbReference type="InterPro" id="IPR036920">
    <property type="entry name" value="Ribosomal_uL16_sf"/>
</dbReference>
<dbReference type="STRING" id="1798391.A2968_05485"/>
<accession>A0A1F6BHY8</accession>
<dbReference type="SUPFAM" id="SSF54686">
    <property type="entry name" value="Ribosomal protein L16p/L10e"/>
    <property type="match status" value="1"/>
</dbReference>
<evidence type="ECO:0000256" key="4">
    <source>
        <dbReference type="ARBA" id="ARBA00023274"/>
    </source>
</evidence>
<dbReference type="PANTHER" id="PTHR12220">
    <property type="entry name" value="50S/60S RIBOSOMAL PROTEIN L16"/>
    <property type="match status" value="1"/>
</dbReference>
<proteinExistence type="inferred from homology"/>
<keyword evidence="6 8" id="KW-0694">RNA-binding</keyword>
<dbReference type="InterPro" id="IPR047873">
    <property type="entry name" value="Ribosomal_uL16"/>
</dbReference>
<dbReference type="Proteomes" id="UP000176228">
    <property type="component" value="Unassembled WGS sequence"/>
</dbReference>
<keyword evidence="2 6" id="KW-0820">tRNA-binding</keyword>
<comment type="similarity">
    <text evidence="1 6 7">Belongs to the universal ribosomal protein uL16 family.</text>
</comment>
<dbReference type="CDD" id="cd01433">
    <property type="entry name" value="Ribosomal_L16_L10e"/>
    <property type="match status" value="1"/>
</dbReference>
<dbReference type="InterPro" id="IPR000114">
    <property type="entry name" value="Ribosomal_uL16_bact-type"/>
</dbReference>
<comment type="caution">
    <text evidence="9">The sequence shown here is derived from an EMBL/GenBank/DDBJ whole genome shotgun (WGS) entry which is preliminary data.</text>
</comment>
<name>A0A1F6BHY8_9BACT</name>
<keyword evidence="3 6" id="KW-0689">Ribosomal protein</keyword>
<dbReference type="FunFam" id="3.90.1170.10:FF:000001">
    <property type="entry name" value="50S ribosomal protein L16"/>
    <property type="match status" value="1"/>
</dbReference>
<comment type="function">
    <text evidence="6 8">Binds 23S rRNA and is also seen to make contacts with the A and possibly P site tRNAs.</text>
</comment>
<dbReference type="EMBL" id="MFJU01000022">
    <property type="protein sequence ID" value="OGG36137.1"/>
    <property type="molecule type" value="Genomic_DNA"/>
</dbReference>
<dbReference type="InterPro" id="IPR016180">
    <property type="entry name" value="Ribosomal_uL16_dom"/>
</dbReference>
<dbReference type="GO" id="GO:0022625">
    <property type="term" value="C:cytosolic large ribosomal subunit"/>
    <property type="evidence" value="ECO:0007669"/>
    <property type="project" value="TreeGrafter"/>
</dbReference>
<evidence type="ECO:0000256" key="2">
    <source>
        <dbReference type="ARBA" id="ARBA00022555"/>
    </source>
</evidence>
<dbReference type="HAMAP" id="MF_01342">
    <property type="entry name" value="Ribosomal_uL16"/>
    <property type="match status" value="1"/>
</dbReference>
<evidence type="ECO:0000313" key="9">
    <source>
        <dbReference type="EMBL" id="OGG36137.1"/>
    </source>
</evidence>
<keyword evidence="4 6" id="KW-0687">Ribonucleoprotein</keyword>
<sequence>MLTPKRTKHRKHFRGKMRGMDSRGSEVIFGQFGLKAMSAGWVSSKQIEAGRRVLTRYTQKGGRVWIRIFPDHAISDKPPEVRMGGGKGDVVEYVFTVKPGRIIFEMGGITAESAKEAITTAGGKLPVKTKFIVKT</sequence>
<dbReference type="PANTHER" id="PTHR12220:SF13">
    <property type="entry name" value="LARGE RIBOSOMAL SUBUNIT PROTEIN UL16M"/>
    <property type="match status" value="1"/>
</dbReference>
<organism evidence="9 10">
    <name type="scientific">Candidatus Gottesmanbacteria bacterium RIFCSPLOWO2_01_FULL_42_22</name>
    <dbReference type="NCBI Taxonomy" id="1798391"/>
    <lineage>
        <taxon>Bacteria</taxon>
        <taxon>Candidatus Gottesmaniibacteriota</taxon>
    </lineage>
</organism>